<feature type="non-terminal residue" evidence="2">
    <location>
        <position position="82"/>
    </location>
</feature>
<reference evidence="2 3" key="1">
    <citation type="submission" date="2024-05" db="EMBL/GenBank/DDBJ databases">
        <title>Genome sequencing and assembly of Indian major carp, Cirrhinus mrigala (Hamilton, 1822).</title>
        <authorList>
            <person name="Mohindra V."/>
            <person name="Chowdhury L.M."/>
            <person name="Lal K."/>
            <person name="Jena J.K."/>
        </authorList>
    </citation>
    <scope>NUCLEOTIDE SEQUENCE [LARGE SCALE GENOMIC DNA]</scope>
    <source>
        <strain evidence="2">CM1030</strain>
        <tissue evidence="2">Blood</tissue>
    </source>
</reference>
<organism evidence="2 3">
    <name type="scientific">Cirrhinus mrigala</name>
    <name type="common">Mrigala</name>
    <dbReference type="NCBI Taxonomy" id="683832"/>
    <lineage>
        <taxon>Eukaryota</taxon>
        <taxon>Metazoa</taxon>
        <taxon>Chordata</taxon>
        <taxon>Craniata</taxon>
        <taxon>Vertebrata</taxon>
        <taxon>Euteleostomi</taxon>
        <taxon>Actinopterygii</taxon>
        <taxon>Neopterygii</taxon>
        <taxon>Teleostei</taxon>
        <taxon>Ostariophysi</taxon>
        <taxon>Cypriniformes</taxon>
        <taxon>Cyprinidae</taxon>
        <taxon>Labeoninae</taxon>
        <taxon>Labeonini</taxon>
        <taxon>Cirrhinus</taxon>
    </lineage>
</organism>
<feature type="non-terminal residue" evidence="2">
    <location>
        <position position="1"/>
    </location>
</feature>
<evidence type="ECO:0000256" key="1">
    <source>
        <dbReference type="SAM" id="MobiDB-lite"/>
    </source>
</evidence>
<sequence length="82" mass="9204">KKRYRESYISDELDLDQPCSEGSPRLSRHSTSSSGIEADTRQNSVSVEIVSMEEKENHGSSHTSGIDTGSKARTDEDEWQEE</sequence>
<comment type="caution">
    <text evidence="2">The sequence shown here is derived from an EMBL/GenBank/DDBJ whole genome shotgun (WGS) entry which is preliminary data.</text>
</comment>
<keyword evidence="3" id="KW-1185">Reference proteome</keyword>
<accession>A0ABD0PYB1</accession>
<dbReference type="EMBL" id="JAMKFB020000013">
    <property type="protein sequence ID" value="KAL0178416.1"/>
    <property type="molecule type" value="Genomic_DNA"/>
</dbReference>
<dbReference type="AlphaFoldDB" id="A0ABD0PYB1"/>
<feature type="compositionally biased region" description="Low complexity" evidence="1">
    <location>
        <begin position="23"/>
        <end position="34"/>
    </location>
</feature>
<proteinExistence type="predicted"/>
<protein>
    <submittedName>
        <fullName evidence="2">Uncharacterized protein</fullName>
    </submittedName>
</protein>
<evidence type="ECO:0000313" key="2">
    <source>
        <dbReference type="EMBL" id="KAL0178416.1"/>
    </source>
</evidence>
<feature type="region of interest" description="Disordered" evidence="1">
    <location>
        <begin position="1"/>
        <end position="82"/>
    </location>
</feature>
<gene>
    <name evidence="2" type="ORF">M9458_027310</name>
</gene>
<dbReference type="Proteomes" id="UP001529510">
    <property type="component" value="Unassembled WGS sequence"/>
</dbReference>
<name>A0ABD0PYB1_CIRMR</name>
<evidence type="ECO:0000313" key="3">
    <source>
        <dbReference type="Proteomes" id="UP001529510"/>
    </source>
</evidence>